<accession>R8BK61</accession>
<reference evidence="2" key="1">
    <citation type="journal article" date="2013" name="Genome Announc.">
        <title>Draft genome sequence of the ascomycete Phaeoacremonium aleophilum strain UCR-PA7, a causal agent of the esca disease complex in grapevines.</title>
        <authorList>
            <person name="Blanco-Ulate B."/>
            <person name="Rolshausen P."/>
            <person name="Cantu D."/>
        </authorList>
    </citation>
    <scope>NUCLEOTIDE SEQUENCE [LARGE SCALE GENOMIC DNA]</scope>
    <source>
        <strain evidence="2">UCR-PA7</strain>
    </source>
</reference>
<evidence type="ECO:0000313" key="1">
    <source>
        <dbReference type="EMBL" id="EON99701.1"/>
    </source>
</evidence>
<evidence type="ECO:0000313" key="2">
    <source>
        <dbReference type="Proteomes" id="UP000014074"/>
    </source>
</evidence>
<proteinExistence type="predicted"/>
<dbReference type="GeneID" id="19325264"/>
<organism evidence="1 2">
    <name type="scientific">Phaeoacremonium minimum (strain UCR-PA7)</name>
    <name type="common">Esca disease fungus</name>
    <name type="synonym">Togninia minima</name>
    <dbReference type="NCBI Taxonomy" id="1286976"/>
    <lineage>
        <taxon>Eukaryota</taxon>
        <taxon>Fungi</taxon>
        <taxon>Dikarya</taxon>
        <taxon>Ascomycota</taxon>
        <taxon>Pezizomycotina</taxon>
        <taxon>Sordariomycetes</taxon>
        <taxon>Sordariomycetidae</taxon>
        <taxon>Togniniales</taxon>
        <taxon>Togniniaceae</taxon>
        <taxon>Phaeoacremonium</taxon>
    </lineage>
</organism>
<dbReference type="OrthoDB" id="4700054at2759"/>
<keyword evidence="2" id="KW-1185">Reference proteome</keyword>
<gene>
    <name evidence="1" type="ORF">UCRPA7_4779</name>
</gene>
<dbReference type="KEGG" id="tmn:UCRPA7_4779"/>
<dbReference type="RefSeq" id="XP_007915521.1">
    <property type="nucleotide sequence ID" value="XM_007917330.1"/>
</dbReference>
<sequence length="75" mass="8112">MVGIIVGAFGYPFYVSELFYYDRKATLTYPIVGGAVLGLCAGQLWAGVNYIAIAYADENKGRFYATQAAMKAAET</sequence>
<dbReference type="EMBL" id="KB933133">
    <property type="protein sequence ID" value="EON99701.1"/>
    <property type="molecule type" value="Genomic_DNA"/>
</dbReference>
<name>R8BK61_PHAM7</name>
<protein>
    <submittedName>
        <fullName evidence="1">Putative duf895 domain membrane protein</fullName>
    </submittedName>
</protein>
<dbReference type="Proteomes" id="UP000014074">
    <property type="component" value="Unassembled WGS sequence"/>
</dbReference>
<dbReference type="HOGENOM" id="CLU_2672858_0_0_1"/>
<dbReference type="AlphaFoldDB" id="R8BK61"/>